<name>A0A326U783_THEHA</name>
<dbReference type="EMBL" id="QKUF01000010">
    <property type="protein sequence ID" value="PZW28407.1"/>
    <property type="molecule type" value="Genomic_DNA"/>
</dbReference>
<evidence type="ECO:0000313" key="2">
    <source>
        <dbReference type="Proteomes" id="UP000248806"/>
    </source>
</evidence>
<reference evidence="1 2" key="1">
    <citation type="submission" date="2018-06" db="EMBL/GenBank/DDBJ databases">
        <title>Genomic Encyclopedia of Archaeal and Bacterial Type Strains, Phase II (KMG-II): from individual species to whole genera.</title>
        <authorList>
            <person name="Goeker M."/>
        </authorList>
    </citation>
    <scope>NUCLEOTIDE SEQUENCE [LARGE SCALE GENOMIC DNA]</scope>
    <source>
        <strain evidence="1 2">ATCC BAA-1881</strain>
    </source>
</reference>
<gene>
    <name evidence="1" type="ORF">EI42_03161</name>
</gene>
<evidence type="ECO:0000313" key="1">
    <source>
        <dbReference type="EMBL" id="PZW28407.1"/>
    </source>
</evidence>
<dbReference type="AlphaFoldDB" id="A0A326U783"/>
<comment type="caution">
    <text evidence="1">The sequence shown here is derived from an EMBL/GenBank/DDBJ whole genome shotgun (WGS) entry which is preliminary data.</text>
</comment>
<organism evidence="1 2">
    <name type="scientific">Thermosporothrix hazakensis</name>
    <dbReference type="NCBI Taxonomy" id="644383"/>
    <lineage>
        <taxon>Bacteria</taxon>
        <taxon>Bacillati</taxon>
        <taxon>Chloroflexota</taxon>
        <taxon>Ktedonobacteria</taxon>
        <taxon>Ktedonobacterales</taxon>
        <taxon>Thermosporotrichaceae</taxon>
        <taxon>Thermosporothrix</taxon>
    </lineage>
</organism>
<sequence>MQDSHQSKLGIQALWTVKEKLWLPISRRWVWVPATRNKNTFTTHGITALASAIGGNYRPPVYLVIESLSSTLLATIPAGAMTIQVTEQIDQPGDTQIVIDPGGAAQEILEFSGVVVGSSGVVYTLTTPTTQPHDMGTRVTRHVRSTDTMSNILREVPYDPVYAPLQRIESVAGYSGGAGQYTIQFYLTAAMAQTYISHIGLSDSGEVGQGNLHNHCLLGYDHSGKNTDISIDGNVVISNI</sequence>
<protein>
    <submittedName>
        <fullName evidence="1">Uncharacterized protein</fullName>
    </submittedName>
</protein>
<keyword evidence="2" id="KW-1185">Reference proteome</keyword>
<proteinExistence type="predicted"/>
<dbReference type="Proteomes" id="UP000248806">
    <property type="component" value="Unassembled WGS sequence"/>
</dbReference>
<accession>A0A326U783</accession>